<organism evidence="3">
    <name type="scientific">uncultured Caudovirales phage</name>
    <dbReference type="NCBI Taxonomy" id="2100421"/>
    <lineage>
        <taxon>Viruses</taxon>
        <taxon>Duplodnaviria</taxon>
        <taxon>Heunggongvirae</taxon>
        <taxon>Uroviricota</taxon>
        <taxon>Caudoviricetes</taxon>
        <taxon>Peduoviridae</taxon>
        <taxon>Maltschvirus</taxon>
        <taxon>Maltschvirus maltsch</taxon>
    </lineage>
</organism>
<name>A0A6J5SS53_9CAUD</name>
<gene>
    <name evidence="3" type="ORF">UFOVP1603_28</name>
    <name evidence="2" type="ORF">UFOVP833_60</name>
</gene>
<accession>A0A6J5SS53</accession>
<protein>
    <submittedName>
        <fullName evidence="3">Uncharacterized protein</fullName>
    </submittedName>
</protein>
<feature type="region of interest" description="Disordered" evidence="1">
    <location>
        <begin position="175"/>
        <end position="215"/>
    </location>
</feature>
<sequence length="215" mass="23971">MSYDTPQTYRYRDPGAPPHIPSLAVTFMHESVINEAITRETGVQSYDDVLVAYVGPMGQPKSTASCEIERTTPDGKVIVNREHTFKYGEQIKLYKAGDTAEAQGTPLKDLVGMTPALAQNLRARGVHTVEMLAEMSDSTQDAFMGFWDYRDRARAHLKARQEAAPTVRLEAELAEQRKTNQSLQRQLDDLKAMIGPEADKPRRGRPPKVQEAQAA</sequence>
<dbReference type="EMBL" id="LR797475">
    <property type="protein sequence ID" value="CAB4218362.1"/>
    <property type="molecule type" value="Genomic_DNA"/>
</dbReference>
<proteinExistence type="predicted"/>
<reference evidence="3" key="1">
    <citation type="submission" date="2020-05" db="EMBL/GenBank/DDBJ databases">
        <authorList>
            <person name="Chiriac C."/>
            <person name="Salcher M."/>
            <person name="Ghai R."/>
            <person name="Kavagutti S V."/>
        </authorList>
    </citation>
    <scope>NUCLEOTIDE SEQUENCE</scope>
</reference>
<evidence type="ECO:0000313" key="2">
    <source>
        <dbReference type="EMBL" id="CAB4165427.1"/>
    </source>
</evidence>
<evidence type="ECO:0000313" key="3">
    <source>
        <dbReference type="EMBL" id="CAB4218362.1"/>
    </source>
</evidence>
<feature type="compositionally biased region" description="Basic and acidic residues" evidence="1">
    <location>
        <begin position="186"/>
        <end position="201"/>
    </location>
</feature>
<dbReference type="EMBL" id="LR796770">
    <property type="protein sequence ID" value="CAB4165427.1"/>
    <property type="molecule type" value="Genomic_DNA"/>
</dbReference>
<evidence type="ECO:0000256" key="1">
    <source>
        <dbReference type="SAM" id="MobiDB-lite"/>
    </source>
</evidence>